<reference evidence="2" key="1">
    <citation type="submission" date="2019-02" db="EMBL/GenBank/DDBJ databases">
        <authorList>
            <person name="Gruber-Vodicka R. H."/>
            <person name="Seah K. B. B."/>
        </authorList>
    </citation>
    <scope>NUCLEOTIDE SEQUENCE</scope>
    <source>
        <strain evidence="2">BECK_BZ164</strain>
    </source>
</reference>
<evidence type="ECO:0000313" key="2">
    <source>
        <dbReference type="EMBL" id="VFK20600.1"/>
    </source>
</evidence>
<dbReference type="SUPFAM" id="SSF55729">
    <property type="entry name" value="Acyl-CoA N-acyltransferases (Nat)"/>
    <property type="match status" value="1"/>
</dbReference>
<feature type="domain" description="N-acetyltransferase" evidence="1">
    <location>
        <begin position="10"/>
        <end position="226"/>
    </location>
</feature>
<dbReference type="Pfam" id="PF00583">
    <property type="entry name" value="Acetyltransf_1"/>
    <property type="match status" value="1"/>
</dbReference>
<dbReference type="GO" id="GO:0016747">
    <property type="term" value="F:acyltransferase activity, transferring groups other than amino-acyl groups"/>
    <property type="evidence" value="ECO:0007669"/>
    <property type="project" value="InterPro"/>
</dbReference>
<proteinExistence type="predicted"/>
<organism evidence="2">
    <name type="scientific">Candidatus Kentrum sp. FM</name>
    <dbReference type="NCBI Taxonomy" id="2126340"/>
    <lineage>
        <taxon>Bacteria</taxon>
        <taxon>Pseudomonadati</taxon>
        <taxon>Pseudomonadota</taxon>
        <taxon>Gammaproteobacteria</taxon>
        <taxon>Candidatus Kentrum</taxon>
    </lineage>
</organism>
<dbReference type="Gene3D" id="3.40.630.30">
    <property type="match status" value="1"/>
</dbReference>
<name>A0A450WUC4_9GAMM</name>
<evidence type="ECO:0000259" key="1">
    <source>
        <dbReference type="PROSITE" id="PS51186"/>
    </source>
</evidence>
<dbReference type="InterPro" id="IPR016181">
    <property type="entry name" value="Acyl_CoA_acyltransferase"/>
</dbReference>
<dbReference type="AlphaFoldDB" id="A0A450WUC4"/>
<keyword evidence="2" id="KW-0808">Transferase</keyword>
<dbReference type="InterPro" id="IPR000182">
    <property type="entry name" value="GNAT_dom"/>
</dbReference>
<gene>
    <name evidence="2" type="ORF">BECKFM1743B_GA0114221_107101</name>
</gene>
<accession>A0A450WUC4</accession>
<dbReference type="PROSITE" id="PS51186">
    <property type="entry name" value="GNAT"/>
    <property type="match status" value="1"/>
</dbReference>
<dbReference type="CDD" id="cd04301">
    <property type="entry name" value="NAT_SF"/>
    <property type="match status" value="1"/>
</dbReference>
<protein>
    <submittedName>
        <fullName evidence="2">Acetyltransferase (GNAT) family protein</fullName>
    </submittedName>
</protein>
<dbReference type="EMBL" id="CAADFL010000710">
    <property type="protein sequence ID" value="VFK20600.1"/>
    <property type="molecule type" value="Genomic_DNA"/>
</dbReference>
<sequence length="262" mass="30184">MTFAYSSMNIVIRPYHSLSDYDMPQIRRICCQAAFLGAPIDPIFNDLEWFTDVVVVPYLMFEPKYTWVAEVDGALVGYLTGSIKRSFKLLRGQFIVTKVSGLYWRYLFGKYRDHPRSRDFARFVLTEARHNVPKHPNNTPHFHFNVDRDYRGMGIGTSLIARFEEAIKVKGIDSYYAEVMSLQTTERPSSVTLSPSQLIHSEDDFIRMGYKIFDRRSTPIFRQELGDLNILCIVRSLGSAKFSENYSGPQIQDSSLSSTLEQ</sequence>